<dbReference type="Proteomes" id="UP000466332">
    <property type="component" value="Unassembled WGS sequence"/>
</dbReference>
<dbReference type="EMBL" id="WWCS01000009">
    <property type="protein sequence ID" value="MYN40900.1"/>
    <property type="molecule type" value="Genomic_DNA"/>
</dbReference>
<comment type="caution">
    <text evidence="1">The sequence shown here is derived from an EMBL/GenBank/DDBJ whole genome shotgun (WGS) entry which is preliminary data.</text>
</comment>
<gene>
    <name evidence="1" type="ORF">GTP55_16150</name>
</gene>
<sequence>MDGIRLAACSAAGAKVSATDAAQFTRFMRYVPGGHPQLLERLATPPQLDALRAEHPCDASEDFSDAQILDTMLGKMECMLSTGRQVTLTTMLGGAYKDLGDLLLMQYDSARAWRSWDAGRRMSPALPNFEAVNKFEADLLAKNPQFF</sequence>
<proteinExistence type="predicted"/>
<name>A0ABW9WKJ9_9BURK</name>
<protein>
    <submittedName>
        <fullName evidence="1">Uncharacterized protein</fullName>
    </submittedName>
</protein>
<evidence type="ECO:0000313" key="1">
    <source>
        <dbReference type="EMBL" id="MYN40900.1"/>
    </source>
</evidence>
<dbReference type="RefSeq" id="WP_161045878.1">
    <property type="nucleotide sequence ID" value="NZ_WWCS01000009.1"/>
</dbReference>
<organism evidence="1 2">
    <name type="scientific">Duganella margarita</name>
    <dbReference type="NCBI Taxonomy" id="2692170"/>
    <lineage>
        <taxon>Bacteria</taxon>
        <taxon>Pseudomonadati</taxon>
        <taxon>Pseudomonadota</taxon>
        <taxon>Betaproteobacteria</taxon>
        <taxon>Burkholderiales</taxon>
        <taxon>Oxalobacteraceae</taxon>
        <taxon>Telluria group</taxon>
        <taxon>Duganella</taxon>
    </lineage>
</organism>
<evidence type="ECO:0000313" key="2">
    <source>
        <dbReference type="Proteomes" id="UP000466332"/>
    </source>
</evidence>
<keyword evidence="2" id="KW-1185">Reference proteome</keyword>
<accession>A0ABW9WKJ9</accession>
<reference evidence="1 2" key="1">
    <citation type="submission" date="2019-12" db="EMBL/GenBank/DDBJ databases">
        <title>Novel species isolated from a subtropical stream in China.</title>
        <authorList>
            <person name="Lu H."/>
        </authorList>
    </citation>
    <scope>NUCLEOTIDE SEQUENCE [LARGE SCALE GENOMIC DNA]</scope>
    <source>
        <strain evidence="1 2">FT109W</strain>
    </source>
</reference>